<feature type="compositionally biased region" description="Basic residues" evidence="5">
    <location>
        <begin position="278"/>
        <end position="291"/>
    </location>
</feature>
<dbReference type="AlphaFoldDB" id="A0A0F7G1Y9"/>
<dbReference type="InterPro" id="IPR029063">
    <property type="entry name" value="SAM-dependent_MTases_sf"/>
</dbReference>
<organism evidence="7">
    <name type="scientific">Limosilactobacillus vaginalis</name>
    <dbReference type="NCBI Taxonomy" id="1633"/>
    <lineage>
        <taxon>Bacteria</taxon>
        <taxon>Bacillati</taxon>
        <taxon>Bacillota</taxon>
        <taxon>Bacilli</taxon>
        <taxon>Lactobacillales</taxon>
        <taxon>Lactobacillaceae</taxon>
        <taxon>Limosilactobacillus</taxon>
    </lineage>
</organism>
<comment type="similarity">
    <text evidence="4">Belongs to the N(4)/N(6)-methyltransferase family.</text>
</comment>
<dbReference type="InterPro" id="IPR001091">
    <property type="entry name" value="RM_Methyltransferase"/>
</dbReference>
<dbReference type="Gene3D" id="3.40.50.150">
    <property type="entry name" value="Vaccinia Virus protein VP39"/>
    <property type="match status" value="1"/>
</dbReference>
<dbReference type="InterPro" id="IPR002941">
    <property type="entry name" value="DNA_methylase_N4/N6"/>
</dbReference>
<dbReference type="GO" id="GO:0008170">
    <property type="term" value="F:N-methyltransferase activity"/>
    <property type="evidence" value="ECO:0007669"/>
    <property type="project" value="InterPro"/>
</dbReference>
<dbReference type="EC" id="2.1.1.-" evidence="4"/>
<proteinExistence type="inferred from homology"/>
<feature type="region of interest" description="Disordered" evidence="5">
    <location>
        <begin position="278"/>
        <end position="316"/>
    </location>
</feature>
<protein>
    <recommendedName>
        <fullName evidence="4">Methyltransferase</fullName>
        <ecNumber evidence="4">2.1.1.-</ecNumber>
    </recommendedName>
</protein>
<reference evidence="7" key="1">
    <citation type="submission" date="2014-11" db="EMBL/GenBank/DDBJ databases">
        <title>Sequence analysis of pC107 from Lactobacillus vaginalis encoding putative complementary mechanisms that may contribute to enhanced plasmid stability and maintenance.</title>
        <authorList>
            <person name="Mustopa A.Z."/>
            <person name="Valeriano V.D.V."/>
            <person name="Pajarillo E.A.B."/>
            <person name="Balolong M.P."/>
            <person name="Kang D.-K."/>
        </authorList>
    </citation>
    <scope>NUCLEOTIDE SEQUENCE</scope>
    <source>
        <strain evidence="7">C107</strain>
        <plasmid evidence="7">pC107</plasmid>
    </source>
</reference>
<evidence type="ECO:0000256" key="1">
    <source>
        <dbReference type="ARBA" id="ARBA00022603"/>
    </source>
</evidence>
<evidence type="ECO:0000256" key="5">
    <source>
        <dbReference type="SAM" id="MobiDB-lite"/>
    </source>
</evidence>
<dbReference type="PRINTS" id="PR00508">
    <property type="entry name" value="S21N4MTFRASE"/>
</dbReference>
<geneLocation type="plasmid" evidence="7">
    <name>pC107</name>
</geneLocation>
<name>A0A0F7G1Y9_9LACO</name>
<dbReference type="SUPFAM" id="SSF53335">
    <property type="entry name" value="S-adenosyl-L-methionine-dependent methyltransferases"/>
    <property type="match status" value="1"/>
</dbReference>
<dbReference type="NCBIfam" id="NF008572">
    <property type="entry name" value="PRK11524.1"/>
    <property type="match status" value="1"/>
</dbReference>
<dbReference type="GO" id="GO:0032259">
    <property type="term" value="P:methylation"/>
    <property type="evidence" value="ECO:0007669"/>
    <property type="project" value="UniProtKB-KW"/>
</dbReference>
<evidence type="ECO:0000256" key="3">
    <source>
        <dbReference type="ARBA" id="ARBA00022747"/>
    </source>
</evidence>
<dbReference type="GO" id="GO:0003677">
    <property type="term" value="F:DNA binding"/>
    <property type="evidence" value="ECO:0007669"/>
    <property type="project" value="InterPro"/>
</dbReference>
<feature type="domain" description="DNA methylase N-4/N-6" evidence="6">
    <location>
        <begin position="37"/>
        <end position="256"/>
    </location>
</feature>
<evidence type="ECO:0000256" key="2">
    <source>
        <dbReference type="ARBA" id="ARBA00022679"/>
    </source>
</evidence>
<keyword evidence="2 7" id="KW-0808">Transferase</keyword>
<keyword evidence="3" id="KW-0680">Restriction system</keyword>
<keyword evidence="7" id="KW-0614">Plasmid</keyword>
<dbReference type="EMBL" id="KP172590">
    <property type="protein sequence ID" value="AKG47103.1"/>
    <property type="molecule type" value="Genomic_DNA"/>
</dbReference>
<evidence type="ECO:0000259" key="6">
    <source>
        <dbReference type="Pfam" id="PF01555"/>
    </source>
</evidence>
<sequence>MFSSLFDKNYEHDEKNDQLVILNDSLDAMSHMKSESVNLIFADEPYNLGKDFGKGKDKWSTTQAYVDWNKKWISEAMRVLKKDGTMYLMSATQFIPYIDIFIQEHYNVLCRIVWSYDSSGVQSKKMFGSLYEPILMISHSSKSKFTFNANDILVEAKTGAKRKLIDYRKNPPRPYNTKKVPGNVWNFPRVRFRMDEYENHPTQKPEALLERIIKASSNPDDIVLDPFAGSFTTGAVAERLGRKSVSIEIEPEFYKIGLRRLHISNEYKGELLVKHKVRKTKNLSKKNRSKKSSNGDTASSSDSKIEKTSYKQMNLL</sequence>
<evidence type="ECO:0000313" key="7">
    <source>
        <dbReference type="EMBL" id="AKG47103.1"/>
    </source>
</evidence>
<evidence type="ECO:0000256" key="4">
    <source>
        <dbReference type="RuleBase" id="RU362026"/>
    </source>
</evidence>
<feature type="compositionally biased region" description="Low complexity" evidence="5">
    <location>
        <begin position="292"/>
        <end position="302"/>
    </location>
</feature>
<keyword evidence="1 7" id="KW-0489">Methyltransferase</keyword>
<accession>A0A0F7G1Y9</accession>
<dbReference type="Pfam" id="PF01555">
    <property type="entry name" value="N6_N4_Mtase"/>
    <property type="match status" value="1"/>
</dbReference>
<dbReference type="GO" id="GO:0009307">
    <property type="term" value="P:DNA restriction-modification system"/>
    <property type="evidence" value="ECO:0007669"/>
    <property type="project" value="UniProtKB-KW"/>
</dbReference>